<organism evidence="2 3">
    <name type="scientific">Sneathia vaginalis</name>
    <dbReference type="NCBI Taxonomy" id="187101"/>
    <lineage>
        <taxon>Bacteria</taxon>
        <taxon>Fusobacteriati</taxon>
        <taxon>Fusobacteriota</taxon>
        <taxon>Fusobacteriia</taxon>
        <taxon>Fusobacteriales</taxon>
        <taxon>Leptotrichiaceae</taxon>
        <taxon>Sneathia</taxon>
    </lineage>
</organism>
<dbReference type="Proteomes" id="UP000033103">
    <property type="component" value="Chromosome"/>
</dbReference>
<feature type="chain" id="PRO_5002416080" description="ABC transporter substrate-binding protein" evidence="1">
    <location>
        <begin position="18"/>
        <end position="293"/>
    </location>
</feature>
<evidence type="ECO:0000313" key="2">
    <source>
        <dbReference type="EMBL" id="AKC95017.1"/>
    </source>
</evidence>
<dbReference type="PANTHER" id="PTHR42953">
    <property type="entry name" value="HIGH-AFFINITY ZINC UPTAKE SYSTEM PROTEIN ZNUA-RELATED"/>
    <property type="match status" value="1"/>
</dbReference>
<feature type="signal peptide" evidence="1">
    <location>
        <begin position="1"/>
        <end position="17"/>
    </location>
</feature>
<dbReference type="InterPro" id="IPR050492">
    <property type="entry name" value="Bact_metal-bind_prot9"/>
</dbReference>
<dbReference type="STRING" id="187101.VC03_00185"/>
<dbReference type="GO" id="GO:0046872">
    <property type="term" value="F:metal ion binding"/>
    <property type="evidence" value="ECO:0007669"/>
    <property type="project" value="InterPro"/>
</dbReference>
<keyword evidence="3" id="KW-1185">Reference proteome</keyword>
<accession>A0A0E3ZA06</accession>
<dbReference type="Gene3D" id="3.40.50.1980">
    <property type="entry name" value="Nitrogenase molybdenum iron protein domain"/>
    <property type="match status" value="1"/>
</dbReference>
<dbReference type="PATRIC" id="fig|1069640.6.peg.28"/>
<dbReference type="RefSeq" id="WP_046328123.1">
    <property type="nucleotide sequence ID" value="NZ_CP011280.1"/>
</dbReference>
<evidence type="ECO:0000313" key="3">
    <source>
        <dbReference type="Proteomes" id="UP000033103"/>
    </source>
</evidence>
<dbReference type="HOGENOM" id="CLU_068614_0_0_0"/>
<dbReference type="GO" id="GO:0030001">
    <property type="term" value="P:metal ion transport"/>
    <property type="evidence" value="ECO:0007669"/>
    <property type="project" value="InterPro"/>
</dbReference>
<reference evidence="2 3" key="1">
    <citation type="journal article" date="2012" name="BMC Genomics">
        <title>Genomic sequence analysis and characterization of Sneathia amnii sp. nov.</title>
        <authorList>
            <consortium name="Vaginal Microbiome Consortium (additional members)"/>
            <person name="Harwich M.D.Jr."/>
            <person name="Serrano M.G."/>
            <person name="Fettweis J.M."/>
            <person name="Alves J.M."/>
            <person name="Reimers M.A."/>
            <person name="Buck G.A."/>
            <person name="Jefferson K.K."/>
        </authorList>
    </citation>
    <scope>NUCLEOTIDE SEQUENCE [LARGE SCALE GENOMIC DNA]</scope>
    <source>
        <strain evidence="2 3">SN35</strain>
    </source>
</reference>
<dbReference type="InterPro" id="IPR006127">
    <property type="entry name" value="ZnuA-like"/>
</dbReference>
<evidence type="ECO:0008006" key="4">
    <source>
        <dbReference type="Google" id="ProtNLM"/>
    </source>
</evidence>
<gene>
    <name evidence="2" type="ORF">VC03_00185</name>
</gene>
<protein>
    <recommendedName>
        <fullName evidence="4">ABC transporter substrate-binding protein</fullName>
    </recommendedName>
</protein>
<name>A0A0E3ZA06_9FUSO</name>
<sequence length="293" mass="33395">MKKLFLLLIFSCCLAFSENLVLTNTQVAYTIGSMLTKDTNITVKDVYGTNGNMASDQLNTFKSAEVDKNLLKNAKAVIDLQRVWNDDVLYEQARRENIHVVEIDATYSYQNVSSLALLIANYNEGENKGVSNPYAYLNLNNLSKMYKIVAHDLIALFPQDKEKIEKNLDSSLKTLDGIIDDYNDIEGIDGVISTSEDLNYLVEYLNIYNTYVEYENITKDTVKKIMKDTGLKIFMTTRPFKKNIMDVISKNGGRVILIQTGYFPLEDENNDELSQKDGLINMLKDNLKQLKNR</sequence>
<proteinExistence type="predicted"/>
<dbReference type="AlphaFoldDB" id="A0A0E3ZA06"/>
<dbReference type="KEGG" id="sns:VC03_00185"/>
<dbReference type="EMBL" id="CP011280">
    <property type="protein sequence ID" value="AKC95017.1"/>
    <property type="molecule type" value="Genomic_DNA"/>
</dbReference>
<dbReference type="PANTHER" id="PTHR42953:SF4">
    <property type="entry name" value="METAL ABC TRANSPORTER SUBSTRATE-BINDING PROTEIN"/>
    <property type="match status" value="1"/>
</dbReference>
<evidence type="ECO:0000256" key="1">
    <source>
        <dbReference type="SAM" id="SignalP"/>
    </source>
</evidence>
<dbReference type="Pfam" id="PF01297">
    <property type="entry name" value="ZnuA"/>
    <property type="match status" value="1"/>
</dbReference>
<dbReference type="OrthoDB" id="6104586at2"/>
<keyword evidence="1" id="KW-0732">Signal</keyword>
<dbReference type="SUPFAM" id="SSF53807">
    <property type="entry name" value="Helical backbone' metal receptor"/>
    <property type="match status" value="1"/>
</dbReference>